<dbReference type="EMBL" id="FPHM01000188">
    <property type="protein sequence ID" value="SFV70990.1"/>
    <property type="molecule type" value="Genomic_DNA"/>
</dbReference>
<dbReference type="AlphaFoldDB" id="A0A1W1CYQ9"/>
<proteinExistence type="predicted"/>
<protein>
    <submittedName>
        <fullName evidence="1">Uncharacterized protein</fullName>
    </submittedName>
</protein>
<organism evidence="1">
    <name type="scientific">hydrothermal vent metagenome</name>
    <dbReference type="NCBI Taxonomy" id="652676"/>
    <lineage>
        <taxon>unclassified sequences</taxon>
        <taxon>metagenomes</taxon>
        <taxon>ecological metagenomes</taxon>
    </lineage>
</organism>
<evidence type="ECO:0000313" key="1">
    <source>
        <dbReference type="EMBL" id="SFV70990.1"/>
    </source>
</evidence>
<reference evidence="1" key="1">
    <citation type="submission" date="2016-10" db="EMBL/GenBank/DDBJ databases">
        <authorList>
            <person name="de Groot N.N."/>
        </authorList>
    </citation>
    <scope>NUCLEOTIDE SEQUENCE</scope>
</reference>
<accession>A0A1W1CYQ9</accession>
<sequence>MTNKAESVQADKNSVEANKNNFFILTLSFDIYDTLPKFYKD</sequence>
<gene>
    <name evidence="1" type="ORF">MNB_SV-13-1509</name>
</gene>
<name>A0A1W1CYQ9_9ZZZZ</name>